<evidence type="ECO:0000259" key="7">
    <source>
        <dbReference type="Pfam" id="PF20667"/>
    </source>
</evidence>
<keyword evidence="9" id="KW-1185">Reference proteome</keyword>
<reference evidence="8" key="1">
    <citation type="journal article" date="2020" name="Stud. Mycol.">
        <title>101 Dothideomycetes genomes: a test case for predicting lifestyles and emergence of pathogens.</title>
        <authorList>
            <person name="Haridas S."/>
            <person name="Albert R."/>
            <person name="Binder M."/>
            <person name="Bloem J."/>
            <person name="Labutti K."/>
            <person name="Salamov A."/>
            <person name="Andreopoulos B."/>
            <person name="Baker S."/>
            <person name="Barry K."/>
            <person name="Bills G."/>
            <person name="Bluhm B."/>
            <person name="Cannon C."/>
            <person name="Castanera R."/>
            <person name="Culley D."/>
            <person name="Daum C."/>
            <person name="Ezra D."/>
            <person name="Gonzalez J."/>
            <person name="Henrissat B."/>
            <person name="Kuo A."/>
            <person name="Liang C."/>
            <person name="Lipzen A."/>
            <person name="Lutzoni F."/>
            <person name="Magnuson J."/>
            <person name="Mondo S."/>
            <person name="Nolan M."/>
            <person name="Ohm R."/>
            <person name="Pangilinan J."/>
            <person name="Park H.-J."/>
            <person name="Ramirez L."/>
            <person name="Alfaro M."/>
            <person name="Sun H."/>
            <person name="Tritt A."/>
            <person name="Yoshinaga Y."/>
            <person name="Zwiers L.-H."/>
            <person name="Turgeon B."/>
            <person name="Goodwin S."/>
            <person name="Spatafora J."/>
            <person name="Crous P."/>
            <person name="Grigoriev I."/>
        </authorList>
    </citation>
    <scope>NUCLEOTIDE SEQUENCE</scope>
    <source>
        <strain evidence="8">CBS 110217</strain>
    </source>
</reference>
<dbReference type="OrthoDB" id="125856at2759"/>
<evidence type="ECO:0000256" key="4">
    <source>
        <dbReference type="ARBA" id="ARBA00023054"/>
    </source>
</evidence>
<evidence type="ECO:0000259" key="6">
    <source>
        <dbReference type="Pfam" id="PF07393"/>
    </source>
</evidence>
<feature type="domain" description="Exocyst complex component Sec10-like alpha-helical bundle" evidence="6">
    <location>
        <begin position="200"/>
        <end position="840"/>
    </location>
</feature>
<dbReference type="InterPro" id="IPR048627">
    <property type="entry name" value="Sec10_HB"/>
</dbReference>
<dbReference type="Pfam" id="PF07393">
    <property type="entry name" value="Sec10_HB"/>
    <property type="match status" value="1"/>
</dbReference>
<gene>
    <name evidence="8" type="ORF">EK21DRAFT_53175</name>
</gene>
<name>A0A9P4HIB1_9PLEO</name>
<comment type="caution">
    <text evidence="8">The sequence shown here is derived from an EMBL/GenBank/DDBJ whole genome shotgun (WGS) entry which is preliminary data.</text>
</comment>
<evidence type="ECO:0000313" key="9">
    <source>
        <dbReference type="Proteomes" id="UP000799777"/>
    </source>
</evidence>
<dbReference type="GO" id="GO:0000145">
    <property type="term" value="C:exocyst"/>
    <property type="evidence" value="ECO:0007669"/>
    <property type="project" value="TreeGrafter"/>
</dbReference>
<evidence type="ECO:0000256" key="2">
    <source>
        <dbReference type="ARBA" id="ARBA00022448"/>
    </source>
</evidence>
<dbReference type="InterPro" id="IPR009976">
    <property type="entry name" value="Sec10-like"/>
</dbReference>
<dbReference type="Pfam" id="PF20667">
    <property type="entry name" value="Sec10_N"/>
    <property type="match status" value="1"/>
</dbReference>
<comment type="similarity">
    <text evidence="1">Belongs to the SEC10 family.</text>
</comment>
<keyword evidence="4 5" id="KW-0175">Coiled coil</keyword>
<dbReference type="Proteomes" id="UP000799777">
    <property type="component" value="Unassembled WGS sequence"/>
</dbReference>
<dbReference type="AlphaFoldDB" id="A0A9P4HIB1"/>
<dbReference type="EMBL" id="ML978156">
    <property type="protein sequence ID" value="KAF2035756.1"/>
    <property type="molecule type" value="Genomic_DNA"/>
</dbReference>
<evidence type="ECO:0000256" key="5">
    <source>
        <dbReference type="SAM" id="Coils"/>
    </source>
</evidence>
<evidence type="ECO:0000313" key="8">
    <source>
        <dbReference type="EMBL" id="KAF2035756.1"/>
    </source>
</evidence>
<dbReference type="PANTHER" id="PTHR12100:SF0">
    <property type="entry name" value="EXOCYST COMPLEX COMPONENT 5"/>
    <property type="match status" value="1"/>
</dbReference>
<accession>A0A9P4HIB1</accession>
<evidence type="ECO:0000256" key="3">
    <source>
        <dbReference type="ARBA" id="ARBA00022483"/>
    </source>
</evidence>
<feature type="domain" description="Exocyst complex component Sec10 N-terminal" evidence="7">
    <location>
        <begin position="71"/>
        <end position="191"/>
    </location>
</feature>
<keyword evidence="3" id="KW-0268">Exocytosis</keyword>
<dbReference type="GO" id="GO:0006893">
    <property type="term" value="P:Golgi to plasma membrane transport"/>
    <property type="evidence" value="ECO:0007669"/>
    <property type="project" value="TreeGrafter"/>
</dbReference>
<dbReference type="GO" id="GO:0006887">
    <property type="term" value="P:exocytosis"/>
    <property type="evidence" value="ECO:0007669"/>
    <property type="project" value="UniProtKB-KW"/>
</dbReference>
<sequence>MEPPSRTVSSLDTASILTHTTSRTSRGPQFTLDRFSSKDFIVKDFIEDLSDAAVPASRKSGAASAQQTFDPKPLIRTFEHALTRLNNLSEDLEEKENELSGAVRRAEAQHNQNVESLGRRLEHAIDRFQRLDSSLNGNDDGGTDAGGNVAMRIGERLEELDRQRKRALDAKFLIECWQEVSERGELNILEDHRRSGDIVRCAEIARQLLRISTRLDPEGGQQLNGETRNDTRKKTIVGPKHNTNEVIEKFLENLEQDLLSRFDECYRRPNYNGMRDCAVALRGFNEGSSVIATYVNQHNFFIERTQAITEELSMDAETWDRLQDPDAEPPGIEPTLQSLVDEVKIAVQDESSTIRRAFPYYEEVLIKFLERIFQQSIQQRLEMVLDKASELSSLAFLRSLQASRSYITQLVEDLKTHGLTEHPEPVTSAVAATLDQQLDELFSSYFIGEKYIEREKKNLEELYSSLLLKFTIYHSRRRKMPTSYFGSLAQRGKELAASARDAYMDRLESTDLPASQKRTLLRIAGLKEDQQEKKEIEVTDEDGKLSLATAKRMLKWLAEGVGRGLELSPGNETPKDVQNLLNLLLQQMGEIYLETALDAASDHVASQENSKTPPDLTHLPSLHAITTILHLLQQTTTTILLPLCTPNLTIRREIEKSTNSTMATLESKLSNILNLTLTASLNWVSKCLAQQKKTDFRPKDDELMATSETQACRDVAAFLTRVATQASAALSGRNLSLFLAELARGLRSLVLAHLLKFSISQVGGLIVSKDMNRYVELVRGWPTGDELEIGSIQVLTDVSTLFIIGPEALRDRLRGAGADAAELKQFIARREDVNSVGVQSVLSGM</sequence>
<dbReference type="PANTHER" id="PTHR12100">
    <property type="entry name" value="SEC10"/>
    <property type="match status" value="1"/>
</dbReference>
<feature type="coiled-coil region" evidence="5">
    <location>
        <begin position="75"/>
        <end position="112"/>
    </location>
</feature>
<keyword evidence="2" id="KW-0813">Transport</keyword>
<protein>
    <submittedName>
        <fullName evidence="8">Exocyst complex component Sec10</fullName>
    </submittedName>
</protein>
<dbReference type="InterPro" id="IPR048625">
    <property type="entry name" value="Sec10_N"/>
</dbReference>
<organism evidence="8 9">
    <name type="scientific">Setomelanomma holmii</name>
    <dbReference type="NCBI Taxonomy" id="210430"/>
    <lineage>
        <taxon>Eukaryota</taxon>
        <taxon>Fungi</taxon>
        <taxon>Dikarya</taxon>
        <taxon>Ascomycota</taxon>
        <taxon>Pezizomycotina</taxon>
        <taxon>Dothideomycetes</taxon>
        <taxon>Pleosporomycetidae</taxon>
        <taxon>Pleosporales</taxon>
        <taxon>Pleosporineae</taxon>
        <taxon>Phaeosphaeriaceae</taxon>
        <taxon>Setomelanomma</taxon>
    </lineage>
</organism>
<evidence type="ECO:0000256" key="1">
    <source>
        <dbReference type="ARBA" id="ARBA00006572"/>
    </source>
</evidence>
<proteinExistence type="inferred from homology"/>